<evidence type="ECO:0000313" key="10">
    <source>
        <dbReference type="EMBL" id="KAJ8336607.1"/>
    </source>
</evidence>
<dbReference type="PROSITE" id="PS00086">
    <property type="entry name" value="CYTOCHROME_P450"/>
    <property type="match status" value="1"/>
</dbReference>
<comment type="similarity">
    <text evidence="2">Belongs to the cytochrome P450 family.</text>
</comment>
<keyword evidence="8" id="KW-0732">Signal</keyword>
<protein>
    <recommendedName>
        <fullName evidence="9">Protein-tyrosine phosphatase receptor IA-2 ectodomain domain-containing protein</fullName>
    </recommendedName>
</protein>
<dbReference type="Proteomes" id="UP001152622">
    <property type="component" value="Chromosome 19"/>
</dbReference>
<feature type="region of interest" description="Disordered" evidence="7">
    <location>
        <begin position="153"/>
        <end position="207"/>
    </location>
</feature>
<dbReference type="GO" id="GO:0005737">
    <property type="term" value="C:cytoplasm"/>
    <property type="evidence" value="ECO:0007669"/>
    <property type="project" value="TreeGrafter"/>
</dbReference>
<keyword evidence="11" id="KW-1185">Reference proteome</keyword>
<organism evidence="10 11">
    <name type="scientific">Synaphobranchus kaupii</name>
    <name type="common">Kaup's arrowtooth eel</name>
    <dbReference type="NCBI Taxonomy" id="118154"/>
    <lineage>
        <taxon>Eukaryota</taxon>
        <taxon>Metazoa</taxon>
        <taxon>Chordata</taxon>
        <taxon>Craniata</taxon>
        <taxon>Vertebrata</taxon>
        <taxon>Euteleostomi</taxon>
        <taxon>Actinopterygii</taxon>
        <taxon>Neopterygii</taxon>
        <taxon>Teleostei</taxon>
        <taxon>Anguilliformes</taxon>
        <taxon>Synaphobranchidae</taxon>
        <taxon>Synaphobranchus</taxon>
    </lineage>
</organism>
<dbReference type="Pfam" id="PF11548">
    <property type="entry name" value="Receptor_IA-2"/>
    <property type="match status" value="1"/>
</dbReference>
<reference evidence="10" key="1">
    <citation type="journal article" date="2023" name="Science">
        <title>Genome structures resolve the early diversification of teleost fishes.</title>
        <authorList>
            <person name="Parey E."/>
            <person name="Louis A."/>
            <person name="Montfort J."/>
            <person name="Bouchez O."/>
            <person name="Roques C."/>
            <person name="Iampietro C."/>
            <person name="Lluch J."/>
            <person name="Castinel A."/>
            <person name="Donnadieu C."/>
            <person name="Desvignes T."/>
            <person name="Floi Bucao C."/>
            <person name="Jouanno E."/>
            <person name="Wen M."/>
            <person name="Mejri S."/>
            <person name="Dirks R."/>
            <person name="Jansen H."/>
            <person name="Henkel C."/>
            <person name="Chen W.J."/>
            <person name="Zahm M."/>
            <person name="Cabau C."/>
            <person name="Klopp C."/>
            <person name="Thompson A.W."/>
            <person name="Robinson-Rechavi M."/>
            <person name="Braasch I."/>
            <person name="Lecointre G."/>
            <person name="Bobe J."/>
            <person name="Postlethwait J.H."/>
            <person name="Berthelot C."/>
            <person name="Roest Crollius H."/>
            <person name="Guiguen Y."/>
        </authorList>
    </citation>
    <scope>NUCLEOTIDE SEQUENCE</scope>
    <source>
        <strain evidence="10">WJC10195</strain>
    </source>
</reference>
<dbReference type="InterPro" id="IPR017972">
    <property type="entry name" value="Cyt_P450_CS"/>
</dbReference>
<dbReference type="Gene3D" id="3.30.70.2470">
    <property type="entry name" value="Protein-tyrosine phosphatase receptor IA-2 ectodomain"/>
    <property type="match status" value="1"/>
</dbReference>
<feature type="domain" description="Protein-tyrosine phosphatase receptor IA-2 ectodomain" evidence="9">
    <location>
        <begin position="500"/>
        <end position="538"/>
    </location>
</feature>
<keyword evidence="5 6" id="KW-0408">Iron</keyword>
<dbReference type="GO" id="GO:0016712">
    <property type="term" value="F:oxidoreductase activity, acting on paired donors, with incorporation or reduction of molecular oxygen, reduced flavin or flavoprotein as one donor, and incorporation of one atom of oxygen"/>
    <property type="evidence" value="ECO:0007669"/>
    <property type="project" value="TreeGrafter"/>
</dbReference>
<dbReference type="PRINTS" id="PR00463">
    <property type="entry name" value="EP450I"/>
</dbReference>
<dbReference type="GO" id="GO:0020037">
    <property type="term" value="F:heme binding"/>
    <property type="evidence" value="ECO:0007669"/>
    <property type="project" value="InterPro"/>
</dbReference>
<feature type="compositionally biased region" description="Polar residues" evidence="7">
    <location>
        <begin position="359"/>
        <end position="369"/>
    </location>
</feature>
<dbReference type="PANTHER" id="PTHR24300">
    <property type="entry name" value="CYTOCHROME P450 508A4-RELATED"/>
    <property type="match status" value="1"/>
</dbReference>
<feature type="region of interest" description="Disordered" evidence="7">
    <location>
        <begin position="112"/>
        <end position="136"/>
    </location>
</feature>
<evidence type="ECO:0000256" key="7">
    <source>
        <dbReference type="SAM" id="MobiDB-lite"/>
    </source>
</evidence>
<proteinExistence type="inferred from homology"/>
<dbReference type="Gene3D" id="1.10.630.10">
    <property type="entry name" value="Cytochrome P450"/>
    <property type="match status" value="1"/>
</dbReference>
<evidence type="ECO:0000256" key="6">
    <source>
        <dbReference type="PIRSR" id="PIRSR602401-1"/>
    </source>
</evidence>
<dbReference type="InterPro" id="IPR021613">
    <property type="entry name" value="Receptor_IA-2_dom"/>
</dbReference>
<dbReference type="GO" id="GO:0006805">
    <property type="term" value="P:xenobiotic metabolic process"/>
    <property type="evidence" value="ECO:0007669"/>
    <property type="project" value="TreeGrafter"/>
</dbReference>
<gene>
    <name evidence="10" type="ORF">SKAU_G00378270</name>
</gene>
<feature type="compositionally biased region" description="Basic and acidic residues" evidence="7">
    <location>
        <begin position="126"/>
        <end position="136"/>
    </location>
</feature>
<dbReference type="InterPro" id="IPR050182">
    <property type="entry name" value="Cytochrome_P450_fam2"/>
</dbReference>
<dbReference type="SUPFAM" id="SSF48264">
    <property type="entry name" value="Cytochrome P450"/>
    <property type="match status" value="1"/>
</dbReference>
<evidence type="ECO:0000256" key="3">
    <source>
        <dbReference type="ARBA" id="ARBA00022617"/>
    </source>
</evidence>
<dbReference type="SMART" id="SM01305">
    <property type="entry name" value="RESP18"/>
    <property type="match status" value="1"/>
</dbReference>
<dbReference type="InterPro" id="IPR038112">
    <property type="entry name" value="Receptor_IA-2_ectodomain_sf"/>
</dbReference>
<dbReference type="PANTHER" id="PTHR24300:SF327">
    <property type="entry name" value="CYTOCHROME P450 2F2-RELATED"/>
    <property type="match status" value="1"/>
</dbReference>
<feature type="compositionally biased region" description="Pro residues" evidence="7">
    <location>
        <begin position="155"/>
        <end position="165"/>
    </location>
</feature>
<evidence type="ECO:0000256" key="8">
    <source>
        <dbReference type="SAM" id="SignalP"/>
    </source>
</evidence>
<dbReference type="EMBL" id="JAINUF010000019">
    <property type="protein sequence ID" value="KAJ8336607.1"/>
    <property type="molecule type" value="Genomic_DNA"/>
</dbReference>
<feature type="signal peptide" evidence="8">
    <location>
        <begin position="1"/>
        <end position="19"/>
    </location>
</feature>
<dbReference type="AlphaFoldDB" id="A0A9Q1ED50"/>
<dbReference type="InterPro" id="IPR036396">
    <property type="entry name" value="Cyt_P450_sf"/>
</dbReference>
<name>A0A9Q1ED50_SYNKA</name>
<comment type="caution">
    <text evidence="10">The sequence shown here is derived from an EMBL/GenBank/DDBJ whole genome shotgun (WGS) entry which is preliminary data.</text>
</comment>
<evidence type="ECO:0000259" key="9">
    <source>
        <dbReference type="Pfam" id="PF11548"/>
    </source>
</evidence>
<keyword evidence="3 6" id="KW-0349">Heme</keyword>
<dbReference type="InterPro" id="IPR002401">
    <property type="entry name" value="Cyt_P450_E_grp-I"/>
</dbReference>
<dbReference type="Pfam" id="PF00067">
    <property type="entry name" value="p450"/>
    <property type="match status" value="1"/>
</dbReference>
<evidence type="ECO:0000256" key="4">
    <source>
        <dbReference type="ARBA" id="ARBA00022723"/>
    </source>
</evidence>
<dbReference type="OrthoDB" id="2789670at2759"/>
<keyword evidence="4 6" id="KW-0479">Metal-binding</keyword>
<dbReference type="GO" id="GO:0006082">
    <property type="term" value="P:organic acid metabolic process"/>
    <property type="evidence" value="ECO:0007669"/>
    <property type="project" value="TreeGrafter"/>
</dbReference>
<accession>A0A9Q1ED50</accession>
<feature type="region of interest" description="Disordered" evidence="7">
    <location>
        <begin position="341"/>
        <end position="389"/>
    </location>
</feature>
<dbReference type="PRINTS" id="PR00385">
    <property type="entry name" value="P450"/>
</dbReference>
<feature type="compositionally biased region" description="Basic and acidic residues" evidence="7">
    <location>
        <begin position="438"/>
        <end position="450"/>
    </location>
</feature>
<evidence type="ECO:0000313" key="11">
    <source>
        <dbReference type="Proteomes" id="UP001152622"/>
    </source>
</evidence>
<evidence type="ECO:0000256" key="5">
    <source>
        <dbReference type="ARBA" id="ARBA00023004"/>
    </source>
</evidence>
<dbReference type="GO" id="GO:0005506">
    <property type="term" value="F:iron ion binding"/>
    <property type="evidence" value="ECO:0007669"/>
    <property type="project" value="InterPro"/>
</dbReference>
<feature type="region of interest" description="Disordered" evidence="7">
    <location>
        <begin position="417"/>
        <end position="462"/>
    </location>
</feature>
<evidence type="ECO:0000256" key="2">
    <source>
        <dbReference type="ARBA" id="ARBA00010617"/>
    </source>
</evidence>
<feature type="region of interest" description="Disordered" evidence="7">
    <location>
        <begin position="219"/>
        <end position="276"/>
    </location>
</feature>
<comment type="cofactor">
    <cofactor evidence="1 6">
        <name>heme</name>
        <dbReference type="ChEBI" id="CHEBI:30413"/>
    </cofactor>
</comment>
<sequence length="736" mass="80736">MSIMDSFHCILLAVFAIQANLIASADRKFGCLFEDELCTPYEVCANDGVFGRCQNVPMTEVYTYDVSPSTLMRLRTLLQKLSYRGLTWEDDAAQQAISKELSKLRRVSYSLPEPGLSRLPGPSDSGNRKLKMEEEAELSRSLKKYLQRLGLLPQAAPPAPPPGPRPNAKNDGVPAGRPLDLYSQPKAPVRGKTQGRGKELASQPDDGRLLLAALQQYLTRESEKSRKPAPYGNRPRPFLSSKAKSASPKEGLEGYRGWAPQTPALSDGTKPQRLGTDRLLFNPGSSQRPAKDPLSLVDEKFIQNVVSQLGKHDVNVDVLNGKELNQLADVIADALQVVDDDGGDVAGNSQRSSKRGPPSVTQPDQQGALKNNGALPEQQMREEKPISNNEDVGLVSKLLEYLDQNNFGEAQMEAGTGEEAGLGAGPAVGVENVKSRTTRKDLAVQKKDDAPSPDARQRKGGAPVLPVAVGVLAEPQKKDMHIEQELQLDVKAVSTAERDDDYGYIITNSDSLSTDQGVHLMEVLAHSVKLQMTDFLEFAAVTLGTESEASASSPAVSPTALFFPKSITLQRRCQKEIDEVLGEKEQASFEDRHMMPYTQAVIHEAQRLADTVPLSVFHAATKDTRLMGYDIPKGTVIIPNLSSVLNEESQWKFPHDFNPSNFLNDQGEFVKPEAFMPFSAGPRACLGEGLARMELFLILVTLLRRFKFFWPEDAGVPDYTPIFWCHSETPTLQTGC</sequence>
<feature type="chain" id="PRO_5040153954" description="Protein-tyrosine phosphatase receptor IA-2 ectodomain domain-containing protein" evidence="8">
    <location>
        <begin position="20"/>
        <end position="736"/>
    </location>
</feature>
<dbReference type="InterPro" id="IPR001128">
    <property type="entry name" value="Cyt_P450"/>
</dbReference>
<feature type="binding site" description="axial binding residue" evidence="6">
    <location>
        <position position="685"/>
    </location>
    <ligand>
        <name>heme</name>
        <dbReference type="ChEBI" id="CHEBI:30413"/>
    </ligand>
    <ligandPart>
        <name>Fe</name>
        <dbReference type="ChEBI" id="CHEBI:18248"/>
    </ligandPart>
</feature>
<evidence type="ECO:0000256" key="1">
    <source>
        <dbReference type="ARBA" id="ARBA00001971"/>
    </source>
</evidence>